<gene>
    <name evidence="1" type="ORF">LQV63_22675</name>
</gene>
<dbReference type="RefSeq" id="WP_233698377.1">
    <property type="nucleotide sequence ID" value="NZ_JAJNBZ010000024.1"/>
</dbReference>
<proteinExistence type="predicted"/>
<dbReference type="SUPFAM" id="SSF52540">
    <property type="entry name" value="P-loop containing nucleoside triphosphate hydrolases"/>
    <property type="match status" value="1"/>
</dbReference>
<reference evidence="1 2" key="1">
    <citation type="submission" date="2021-11" db="EMBL/GenBank/DDBJ databases">
        <title>Draft genome sequence of Paenibacillus profundus YoMME, a new Gram-positive bacteria with exoelectrogenic properties.</title>
        <authorList>
            <person name="Hubenova Y."/>
            <person name="Hubenova E."/>
            <person name="Manasiev Y."/>
            <person name="Peykov S."/>
            <person name="Mitov M."/>
        </authorList>
    </citation>
    <scope>NUCLEOTIDE SEQUENCE [LARGE SCALE GENOMIC DNA]</scope>
    <source>
        <strain evidence="1 2">YoMME</strain>
    </source>
</reference>
<evidence type="ECO:0000313" key="1">
    <source>
        <dbReference type="EMBL" id="MCE5172090.1"/>
    </source>
</evidence>
<accession>A0ABS8YNA7</accession>
<name>A0ABS8YNA7_9BACL</name>
<organism evidence="1 2">
    <name type="scientific">Paenibacillus profundus</name>
    <dbReference type="NCBI Taxonomy" id="1173085"/>
    <lineage>
        <taxon>Bacteria</taxon>
        <taxon>Bacillati</taxon>
        <taxon>Bacillota</taxon>
        <taxon>Bacilli</taxon>
        <taxon>Bacillales</taxon>
        <taxon>Paenibacillaceae</taxon>
        <taxon>Paenibacillus</taxon>
    </lineage>
</organism>
<evidence type="ECO:0008006" key="3">
    <source>
        <dbReference type="Google" id="ProtNLM"/>
    </source>
</evidence>
<dbReference type="Proteomes" id="UP001199916">
    <property type="component" value="Unassembled WGS sequence"/>
</dbReference>
<dbReference type="Gene3D" id="3.40.50.300">
    <property type="entry name" value="P-loop containing nucleotide triphosphate hydrolases"/>
    <property type="match status" value="1"/>
</dbReference>
<evidence type="ECO:0000313" key="2">
    <source>
        <dbReference type="Proteomes" id="UP001199916"/>
    </source>
</evidence>
<keyword evidence="2" id="KW-1185">Reference proteome</keyword>
<sequence>MAKGIFIGACDKSIHLIALATFLTRLGRKVLLVDATITQRLAYYTGLQQTRHISILNWNGIDVMGDTVNWGDMEQEIKRQGGDMSFYDDVIIDTDRSTFGNAKQWQAADIRFMTHTLERYALYRNIEWLQTVQLHDNGEPLEFISLQLRSVDPDAEAAFIAELYHSGFSHRWVREPIAIAEGEQDWIAQMEHEHEGRFEAASYMRSTKRAWRALTECFTGELPDKVWKRCLRTEKKGRNRYAAM</sequence>
<comment type="caution">
    <text evidence="1">The sequence shown here is derived from an EMBL/GenBank/DDBJ whole genome shotgun (WGS) entry which is preliminary data.</text>
</comment>
<dbReference type="InterPro" id="IPR027417">
    <property type="entry name" value="P-loop_NTPase"/>
</dbReference>
<dbReference type="EMBL" id="JAJNBZ010000024">
    <property type="protein sequence ID" value="MCE5172090.1"/>
    <property type="molecule type" value="Genomic_DNA"/>
</dbReference>
<protein>
    <recommendedName>
        <fullName evidence="3">CobQ/CobB/MinD/ParA nucleotide binding domain-containing protein</fullName>
    </recommendedName>
</protein>